<name>A0A1Y0I3G7_9GAMM</name>
<dbReference type="Pfam" id="PF12570">
    <property type="entry name" value="DUF3750"/>
    <property type="match status" value="1"/>
</dbReference>
<dbReference type="PROSITE" id="PS51257">
    <property type="entry name" value="PROKAR_LIPOPROTEIN"/>
    <property type="match status" value="1"/>
</dbReference>
<evidence type="ECO:0000313" key="2">
    <source>
        <dbReference type="Proteomes" id="UP000196027"/>
    </source>
</evidence>
<sequence length="184" mass="20886">MFLNVERKRRWNKSFLVMVVFILAGCSSGSWRDASRESAGIAPSPDLYSDAVIQVYGADAWGWRGFFAVHTWISVKPKDASQYTVYEVIGWRAKRGLPVLRIEQDIPDRYWFGSRPELILDRRGDKAGELIAKIESAAADYPWVNEYRVFPGPNSNTFPAWIAQQVPELELELPFSAIGSGWVN</sequence>
<reference evidence="1 2" key="1">
    <citation type="submission" date="2017-05" db="EMBL/GenBank/DDBJ databases">
        <title>Genomic insights into alkan degradation activity of Oleiphilus messinensis.</title>
        <authorList>
            <person name="Kozyavkin S.A."/>
            <person name="Slesarev A.I."/>
            <person name="Golyshin P.N."/>
            <person name="Korzhenkov A."/>
            <person name="Golyshina O.N."/>
            <person name="Toshchakov S.V."/>
        </authorList>
    </citation>
    <scope>NUCLEOTIDE SEQUENCE [LARGE SCALE GENOMIC DNA]</scope>
    <source>
        <strain evidence="1 2">ME102</strain>
    </source>
</reference>
<dbReference type="KEGG" id="ome:OLMES_0230"/>
<keyword evidence="1" id="KW-0449">Lipoprotein</keyword>
<dbReference type="EMBL" id="CP021425">
    <property type="protein sequence ID" value="ARU54336.1"/>
    <property type="molecule type" value="Genomic_DNA"/>
</dbReference>
<organism evidence="1 2">
    <name type="scientific">Oleiphilus messinensis</name>
    <dbReference type="NCBI Taxonomy" id="141451"/>
    <lineage>
        <taxon>Bacteria</taxon>
        <taxon>Pseudomonadati</taxon>
        <taxon>Pseudomonadota</taxon>
        <taxon>Gammaproteobacteria</taxon>
        <taxon>Oceanospirillales</taxon>
        <taxon>Oleiphilaceae</taxon>
        <taxon>Oleiphilus</taxon>
    </lineage>
</organism>
<accession>A0A1Y0I3G7</accession>
<dbReference type="InterPro" id="IPR022224">
    <property type="entry name" value="DUF3750"/>
</dbReference>
<protein>
    <submittedName>
        <fullName evidence="1">Lipoprotein</fullName>
    </submittedName>
</protein>
<dbReference type="Proteomes" id="UP000196027">
    <property type="component" value="Chromosome"/>
</dbReference>
<gene>
    <name evidence="1" type="ORF">OLMES_0230</name>
</gene>
<dbReference type="AlphaFoldDB" id="A0A1Y0I3G7"/>
<dbReference type="RefSeq" id="WP_087459552.1">
    <property type="nucleotide sequence ID" value="NZ_CP021425.1"/>
</dbReference>
<proteinExistence type="predicted"/>
<evidence type="ECO:0000313" key="1">
    <source>
        <dbReference type="EMBL" id="ARU54336.1"/>
    </source>
</evidence>
<dbReference type="OrthoDB" id="199084at2"/>
<keyword evidence="2" id="KW-1185">Reference proteome</keyword>